<dbReference type="EMBL" id="QCYK01000003">
    <property type="protein sequence ID" value="PUZ22667.1"/>
    <property type="molecule type" value="Genomic_DNA"/>
</dbReference>
<sequence length="450" mass="48522">MFKSIYPFNGETVAEYQSYSPAQVEARLARAAQAYTALQQTTLEQRCNWMRATAQHLKDKATAYGTLITREMGKTLKEAKAEVNKCADSALFYADHAAEMLEPRIITTGARASYVHYEPKGTILAIMPWNFPFWQVFRFAIPNLLAGNTGVLKHASNVSGCALALEAIFREGGFPEHTFQALLVSSDHIAPIIADARIQGVTLTGSTPAGRSVGALAGKYIKKSVLELGGSDPFIVLRDADLDKAAATAVQGRMQNAGQSCIAAKRWIVEAPVVEAFTAKVKTILAQKVQGDPFHEQTDIGPMARPDLAEGLKKQMDQTIAAGAHLDMGGAVNGCNFTPALLTGVHPGMVAFSEETFGPLAVITAAATEQEAIALANDSQFGLGASLWTQDFEKARHLATKIQSGSVFVNTLMRSDARVPFGGIKESGYGRELSLEGMHEFLNVKTVWIE</sequence>
<comment type="similarity">
    <text evidence="1">Belongs to the aldehyde dehydrogenase family.</text>
</comment>
<dbReference type="InterPro" id="IPR016161">
    <property type="entry name" value="Ald_DH/histidinol_DH"/>
</dbReference>
<dbReference type="Pfam" id="PF00171">
    <property type="entry name" value="Aldedh"/>
    <property type="match status" value="1"/>
</dbReference>
<feature type="domain" description="Aldehyde dehydrogenase" evidence="4">
    <location>
        <begin position="2"/>
        <end position="447"/>
    </location>
</feature>
<protein>
    <submittedName>
        <fullName evidence="5">Succinate-semialdehyde dehydrogenase</fullName>
    </submittedName>
</protein>
<evidence type="ECO:0000256" key="2">
    <source>
        <dbReference type="ARBA" id="ARBA00022857"/>
    </source>
</evidence>
<dbReference type="PANTHER" id="PTHR43217">
    <property type="entry name" value="SUCCINATE SEMIALDEHYDE DEHYDROGENASE [NAD(P)+] SAD"/>
    <property type="match status" value="1"/>
</dbReference>
<dbReference type="Gene3D" id="3.40.309.10">
    <property type="entry name" value="Aldehyde Dehydrogenase, Chain A, domain 2"/>
    <property type="match status" value="1"/>
</dbReference>
<evidence type="ECO:0000256" key="1">
    <source>
        <dbReference type="ARBA" id="ARBA00009986"/>
    </source>
</evidence>
<dbReference type="Gene3D" id="3.40.605.10">
    <property type="entry name" value="Aldehyde Dehydrogenase, Chain A, domain 1"/>
    <property type="match status" value="1"/>
</dbReference>
<keyword evidence="2" id="KW-0521">NADP</keyword>
<dbReference type="CDD" id="cd07100">
    <property type="entry name" value="ALDH_SSADH1_GabD1"/>
    <property type="match status" value="1"/>
</dbReference>
<dbReference type="FunFam" id="3.40.605.10:FF:000012">
    <property type="entry name" value="NAD-dependent succinate-semialdehyde dehydrogenase"/>
    <property type="match status" value="1"/>
</dbReference>
<accession>A0A2T7BC51</accession>
<dbReference type="SUPFAM" id="SSF53720">
    <property type="entry name" value="ALDH-like"/>
    <property type="match status" value="1"/>
</dbReference>
<comment type="caution">
    <text evidence="5">The sequence shown here is derived from an EMBL/GenBank/DDBJ whole genome shotgun (WGS) entry which is preliminary data.</text>
</comment>
<keyword evidence="6" id="KW-1185">Reference proteome</keyword>
<dbReference type="RefSeq" id="WP_108688413.1">
    <property type="nucleotide sequence ID" value="NZ_QCYK01000003.1"/>
</dbReference>
<dbReference type="OrthoDB" id="629320at2"/>
<dbReference type="GO" id="GO:0004777">
    <property type="term" value="F:succinate-semialdehyde dehydrogenase (NAD+) activity"/>
    <property type="evidence" value="ECO:0007669"/>
    <property type="project" value="TreeGrafter"/>
</dbReference>
<dbReference type="PANTHER" id="PTHR43217:SF1">
    <property type="entry name" value="SUCCINATE SEMIALDEHYDE DEHYDROGENASE [NAD(P)+] SAD"/>
    <property type="match status" value="1"/>
</dbReference>
<dbReference type="InterPro" id="IPR044148">
    <property type="entry name" value="ALDH_GabD1-like"/>
</dbReference>
<dbReference type="InterPro" id="IPR016163">
    <property type="entry name" value="Ald_DH_C"/>
</dbReference>
<reference evidence="5 6" key="1">
    <citation type="submission" date="2018-04" db="EMBL/GenBank/DDBJ databases">
        <title>Chitinophaga fuyangensis sp. nov., isolated from soil in a chemical factory.</title>
        <authorList>
            <person name="Chen K."/>
        </authorList>
    </citation>
    <scope>NUCLEOTIDE SEQUENCE [LARGE SCALE GENOMIC DNA]</scope>
    <source>
        <strain evidence="5 6">LY-1</strain>
    </source>
</reference>
<gene>
    <name evidence="5" type="ORF">DCC81_19735</name>
</gene>
<dbReference type="AlphaFoldDB" id="A0A2T7BC51"/>
<dbReference type="InterPro" id="IPR016162">
    <property type="entry name" value="Ald_DH_N"/>
</dbReference>
<evidence type="ECO:0000259" key="4">
    <source>
        <dbReference type="Pfam" id="PF00171"/>
    </source>
</evidence>
<proteinExistence type="inferred from homology"/>
<evidence type="ECO:0000313" key="5">
    <source>
        <dbReference type="EMBL" id="PUZ22667.1"/>
    </source>
</evidence>
<evidence type="ECO:0000256" key="3">
    <source>
        <dbReference type="ARBA" id="ARBA00023002"/>
    </source>
</evidence>
<keyword evidence="3" id="KW-0560">Oxidoreductase</keyword>
<dbReference type="InterPro" id="IPR047110">
    <property type="entry name" value="GABD/Sad-like"/>
</dbReference>
<dbReference type="GO" id="GO:0004030">
    <property type="term" value="F:aldehyde dehydrogenase [NAD(P)+] activity"/>
    <property type="evidence" value="ECO:0007669"/>
    <property type="project" value="InterPro"/>
</dbReference>
<dbReference type="Proteomes" id="UP000244450">
    <property type="component" value="Unassembled WGS sequence"/>
</dbReference>
<name>A0A2T7BC51_9BACT</name>
<organism evidence="5 6">
    <name type="scientific">Chitinophaga parva</name>
    <dbReference type="NCBI Taxonomy" id="2169414"/>
    <lineage>
        <taxon>Bacteria</taxon>
        <taxon>Pseudomonadati</taxon>
        <taxon>Bacteroidota</taxon>
        <taxon>Chitinophagia</taxon>
        <taxon>Chitinophagales</taxon>
        <taxon>Chitinophagaceae</taxon>
        <taxon>Chitinophaga</taxon>
    </lineage>
</organism>
<evidence type="ECO:0000313" key="6">
    <source>
        <dbReference type="Proteomes" id="UP000244450"/>
    </source>
</evidence>
<dbReference type="InterPro" id="IPR015590">
    <property type="entry name" value="Aldehyde_DH_dom"/>
</dbReference>